<comment type="caution">
    <text evidence="10">The sequence shown here is derived from an EMBL/GenBank/DDBJ whole genome shotgun (WGS) entry which is preliminary data.</text>
</comment>
<dbReference type="GO" id="GO:0000049">
    <property type="term" value="F:tRNA binding"/>
    <property type="evidence" value="ECO:0007669"/>
    <property type="project" value="UniProtKB-UniRule"/>
</dbReference>
<keyword evidence="2 6" id="KW-0689">Ribosomal protein</keyword>
<dbReference type="Proteomes" id="UP000316196">
    <property type="component" value="Unassembled WGS sequence"/>
</dbReference>
<reference evidence="10 11" key="1">
    <citation type="submission" date="2019-06" db="EMBL/GenBank/DDBJ databases">
        <title>Sequencing the genomes of 1000 actinobacteria strains.</title>
        <authorList>
            <person name="Klenk H.-P."/>
        </authorList>
    </citation>
    <scope>NUCLEOTIDE SEQUENCE [LARGE SCALE GENOMIC DNA]</scope>
    <source>
        <strain evidence="10 11">DSM 8251</strain>
    </source>
</reference>
<comment type="subunit">
    <text evidence="6">Part of the 50S ribosomal subunit; part of the 5S rRNA/L5/L18/L25 subcomplex. Contacts the 5S rRNA and the P site tRNA. Forms a bridge to the 30S subunit in the 70S ribosome.</text>
</comment>
<evidence type="ECO:0000256" key="5">
    <source>
        <dbReference type="ARBA" id="ARBA00058604"/>
    </source>
</evidence>
<dbReference type="NCBIfam" id="NF000585">
    <property type="entry name" value="PRK00010.1"/>
    <property type="match status" value="1"/>
</dbReference>
<dbReference type="InterPro" id="IPR031310">
    <property type="entry name" value="Ribosomal_uL5_N"/>
</dbReference>
<dbReference type="Pfam" id="PF00281">
    <property type="entry name" value="Ribosomal_L5"/>
    <property type="match status" value="1"/>
</dbReference>
<dbReference type="EMBL" id="VFOR01000001">
    <property type="protein sequence ID" value="TQL63262.1"/>
    <property type="molecule type" value="Genomic_DNA"/>
</dbReference>
<evidence type="ECO:0000313" key="11">
    <source>
        <dbReference type="Proteomes" id="UP000316196"/>
    </source>
</evidence>
<evidence type="ECO:0000256" key="6">
    <source>
        <dbReference type="HAMAP-Rule" id="MF_01333"/>
    </source>
</evidence>
<comment type="similarity">
    <text evidence="1 6 7">Belongs to the universal ribosomal protein uL5 family.</text>
</comment>
<dbReference type="RefSeq" id="WP_142093003.1">
    <property type="nucleotide sequence ID" value="NZ_BAAAMD010000001.1"/>
</dbReference>
<evidence type="ECO:0000313" key="10">
    <source>
        <dbReference type="EMBL" id="TQL63262.1"/>
    </source>
</evidence>
<evidence type="ECO:0000256" key="4">
    <source>
        <dbReference type="ARBA" id="ARBA00035245"/>
    </source>
</evidence>
<dbReference type="AlphaFoldDB" id="A0A542ZSD8"/>
<name>A0A542ZSD8_9ACTN</name>
<sequence length="205" mass="23398">MSVETREIPRLKKRYREEIKPALQDEFKYANVMQIPGLVKVVVNMGVGDAARDSKVIEGAIKDLTAITGQKPSVTKARKSIAQFKLREGQAIGCHVTLRGDRMWEFADRLLTLALPRIRDFRGLNQWQFDGQGNYTFGLTEQVMFHEIDQDKIDRSRGMDITFVTTATNDDEGRALLRHLGFPFNDNPKPVKAKRGPAYYARKKK</sequence>
<keyword evidence="6" id="KW-0694">RNA-binding</keyword>
<keyword evidence="6" id="KW-0699">rRNA-binding</keyword>
<keyword evidence="3 6" id="KW-0687">Ribonucleoprotein</keyword>
<dbReference type="OrthoDB" id="9806626at2"/>
<dbReference type="PIRSF" id="PIRSF002161">
    <property type="entry name" value="Ribosomal_L5"/>
    <property type="match status" value="1"/>
</dbReference>
<dbReference type="Gene3D" id="3.30.1440.10">
    <property type="match status" value="1"/>
</dbReference>
<dbReference type="GO" id="GO:0005840">
    <property type="term" value="C:ribosome"/>
    <property type="evidence" value="ECO:0007669"/>
    <property type="project" value="UniProtKB-KW"/>
</dbReference>
<evidence type="ECO:0000259" key="9">
    <source>
        <dbReference type="Pfam" id="PF00673"/>
    </source>
</evidence>
<dbReference type="InterPro" id="IPR020930">
    <property type="entry name" value="Ribosomal_uL5_bac-type"/>
</dbReference>
<dbReference type="SUPFAM" id="SSF55282">
    <property type="entry name" value="RL5-like"/>
    <property type="match status" value="1"/>
</dbReference>
<dbReference type="GO" id="GO:1990904">
    <property type="term" value="C:ribonucleoprotein complex"/>
    <property type="evidence" value="ECO:0007669"/>
    <property type="project" value="UniProtKB-KW"/>
</dbReference>
<dbReference type="InterPro" id="IPR031309">
    <property type="entry name" value="Ribosomal_uL5_C"/>
</dbReference>
<feature type="domain" description="Large ribosomal subunit protein uL5 N-terminal" evidence="8">
    <location>
        <begin position="31"/>
        <end position="87"/>
    </location>
</feature>
<feature type="domain" description="Large ribosomal subunit protein uL5 C-terminal" evidence="9">
    <location>
        <begin position="92"/>
        <end position="184"/>
    </location>
</feature>
<dbReference type="Pfam" id="PF00673">
    <property type="entry name" value="Ribosomal_L5_C"/>
    <property type="match status" value="1"/>
</dbReference>
<evidence type="ECO:0000259" key="8">
    <source>
        <dbReference type="Pfam" id="PF00281"/>
    </source>
</evidence>
<evidence type="ECO:0000256" key="3">
    <source>
        <dbReference type="ARBA" id="ARBA00023274"/>
    </source>
</evidence>
<dbReference type="PANTHER" id="PTHR11994">
    <property type="entry name" value="60S RIBOSOMAL PROTEIN L11-RELATED"/>
    <property type="match status" value="1"/>
</dbReference>
<dbReference type="FunFam" id="3.30.1440.10:FF:000001">
    <property type="entry name" value="50S ribosomal protein L5"/>
    <property type="match status" value="1"/>
</dbReference>
<comment type="function">
    <text evidence="6">This is 1 of the proteins that bind and probably mediate the attachment of the 5S RNA into the large ribosomal subunit, where it forms part of the central protuberance. In the 70S ribosome it contacts protein S13 of the 30S subunit (bridge B1b), connecting the 2 subunits; this bridge is implicated in subunit movement. Contacts the P site tRNA; the 5S rRNA and some of its associated proteins might help stabilize positioning of ribosome-bound tRNAs.</text>
</comment>
<evidence type="ECO:0000256" key="1">
    <source>
        <dbReference type="ARBA" id="ARBA00008553"/>
    </source>
</evidence>
<organism evidence="10 11">
    <name type="scientific">Propioniferax innocua</name>
    <dbReference type="NCBI Taxonomy" id="1753"/>
    <lineage>
        <taxon>Bacteria</taxon>
        <taxon>Bacillati</taxon>
        <taxon>Actinomycetota</taxon>
        <taxon>Actinomycetes</taxon>
        <taxon>Propionibacteriales</taxon>
        <taxon>Propionibacteriaceae</taxon>
        <taxon>Propioniferax</taxon>
    </lineage>
</organism>
<protein>
    <recommendedName>
        <fullName evidence="4 6">Large ribosomal subunit protein uL5</fullName>
    </recommendedName>
</protein>
<comment type="function">
    <text evidence="5">This is one of the proteins that bind and probably mediate the attachment of the 5S RNA into the large ribosomal subunit, where it forms part of the central protuberance. In the 70S ribosome it contacts protein S13 of the 30S subunit (bridge B1b), connecting the 2 subunits; this bridge is implicated in subunit movement. Contacts the P site tRNA; the 5S rRNA and some of its associated proteins might help stabilize positioning of ribosome-bound tRNAs.</text>
</comment>
<dbReference type="HAMAP" id="MF_01333_B">
    <property type="entry name" value="Ribosomal_uL5_B"/>
    <property type="match status" value="1"/>
</dbReference>
<proteinExistence type="inferred from homology"/>
<evidence type="ECO:0000256" key="2">
    <source>
        <dbReference type="ARBA" id="ARBA00022980"/>
    </source>
</evidence>
<accession>A0A542ZSD8</accession>
<dbReference type="InterPro" id="IPR022803">
    <property type="entry name" value="Ribosomal_uL5_dom_sf"/>
</dbReference>
<evidence type="ECO:0000256" key="7">
    <source>
        <dbReference type="RuleBase" id="RU003930"/>
    </source>
</evidence>
<dbReference type="GO" id="GO:0003735">
    <property type="term" value="F:structural constituent of ribosome"/>
    <property type="evidence" value="ECO:0007669"/>
    <property type="project" value="InterPro"/>
</dbReference>
<keyword evidence="11" id="KW-1185">Reference proteome</keyword>
<dbReference type="GO" id="GO:0019843">
    <property type="term" value="F:rRNA binding"/>
    <property type="evidence" value="ECO:0007669"/>
    <property type="project" value="UniProtKB-UniRule"/>
</dbReference>
<keyword evidence="6" id="KW-0820">tRNA-binding</keyword>
<dbReference type="InterPro" id="IPR002132">
    <property type="entry name" value="Ribosomal_uL5"/>
</dbReference>
<gene>
    <name evidence="6" type="primary">rplE</name>
    <name evidence="10" type="ORF">FB460_1064</name>
</gene>
<dbReference type="GO" id="GO:0006412">
    <property type="term" value="P:translation"/>
    <property type="evidence" value="ECO:0007669"/>
    <property type="project" value="UniProtKB-UniRule"/>
</dbReference>